<gene>
    <name evidence="1" type="ORF">L195_g021159</name>
</gene>
<evidence type="ECO:0000313" key="2">
    <source>
        <dbReference type="Proteomes" id="UP000236291"/>
    </source>
</evidence>
<sequence>MEDMDDEIDDVPQVYMACIQNGHRIGVSYYDSSLRQLNVLEAWDDGDKGFSVIDLGMISSIIVVGFDFSFRFYVDPCCGIPSWLKLEPNVMYECLMASMAIAVKFQANPLVIYTSTKCEESFLAALQRSDEVAEALTVKLVKSSIFSYEQAWH</sequence>
<protein>
    <submittedName>
        <fullName evidence="1">DNA mismatch repair protein msh5-like</fullName>
    </submittedName>
</protein>
<name>A0A2K3N4E2_TRIPR</name>
<organism evidence="1 2">
    <name type="scientific">Trifolium pratense</name>
    <name type="common">Red clover</name>
    <dbReference type="NCBI Taxonomy" id="57577"/>
    <lineage>
        <taxon>Eukaryota</taxon>
        <taxon>Viridiplantae</taxon>
        <taxon>Streptophyta</taxon>
        <taxon>Embryophyta</taxon>
        <taxon>Tracheophyta</taxon>
        <taxon>Spermatophyta</taxon>
        <taxon>Magnoliopsida</taxon>
        <taxon>eudicotyledons</taxon>
        <taxon>Gunneridae</taxon>
        <taxon>Pentapetalae</taxon>
        <taxon>rosids</taxon>
        <taxon>fabids</taxon>
        <taxon>Fabales</taxon>
        <taxon>Fabaceae</taxon>
        <taxon>Papilionoideae</taxon>
        <taxon>50 kb inversion clade</taxon>
        <taxon>NPAAA clade</taxon>
        <taxon>Hologalegina</taxon>
        <taxon>IRL clade</taxon>
        <taxon>Trifolieae</taxon>
        <taxon>Trifolium</taxon>
    </lineage>
</organism>
<proteinExistence type="predicted"/>
<accession>A0A2K3N4E2</accession>
<feature type="non-terminal residue" evidence="1">
    <location>
        <position position="153"/>
    </location>
</feature>
<dbReference type="Proteomes" id="UP000236291">
    <property type="component" value="Unassembled WGS sequence"/>
</dbReference>
<comment type="caution">
    <text evidence="1">The sequence shown here is derived from an EMBL/GenBank/DDBJ whole genome shotgun (WGS) entry which is preliminary data.</text>
</comment>
<reference evidence="1 2" key="1">
    <citation type="journal article" date="2014" name="Am. J. Bot.">
        <title>Genome assembly and annotation for red clover (Trifolium pratense; Fabaceae).</title>
        <authorList>
            <person name="Istvanek J."/>
            <person name="Jaros M."/>
            <person name="Krenek A."/>
            <person name="Repkova J."/>
        </authorList>
    </citation>
    <scope>NUCLEOTIDE SEQUENCE [LARGE SCALE GENOMIC DNA]</scope>
    <source>
        <strain evidence="2">cv. Tatra</strain>
        <tissue evidence="1">Young leaves</tissue>
    </source>
</reference>
<dbReference type="EMBL" id="ASHM01016089">
    <property type="protein sequence ID" value="PNX97920.1"/>
    <property type="molecule type" value="Genomic_DNA"/>
</dbReference>
<reference evidence="1 2" key="2">
    <citation type="journal article" date="2017" name="Front. Plant Sci.">
        <title>Gene Classification and Mining of Molecular Markers Useful in Red Clover (Trifolium pratense) Breeding.</title>
        <authorList>
            <person name="Istvanek J."/>
            <person name="Dluhosova J."/>
            <person name="Dluhos P."/>
            <person name="Patkova L."/>
            <person name="Nedelnik J."/>
            <person name="Repkova J."/>
        </authorList>
    </citation>
    <scope>NUCLEOTIDE SEQUENCE [LARGE SCALE GENOMIC DNA]</scope>
    <source>
        <strain evidence="2">cv. Tatra</strain>
        <tissue evidence="1">Young leaves</tissue>
    </source>
</reference>
<dbReference type="ExpressionAtlas" id="A0A2K3N4E2">
    <property type="expression patterns" value="baseline"/>
</dbReference>
<evidence type="ECO:0000313" key="1">
    <source>
        <dbReference type="EMBL" id="PNX97920.1"/>
    </source>
</evidence>
<dbReference type="AlphaFoldDB" id="A0A2K3N4E2"/>
<dbReference type="STRING" id="57577.A0A2K3N4E2"/>